<evidence type="ECO:0000313" key="3">
    <source>
        <dbReference type="Proteomes" id="UP000703893"/>
    </source>
</evidence>
<feature type="region of interest" description="Disordered" evidence="1">
    <location>
        <begin position="1"/>
        <end position="52"/>
    </location>
</feature>
<accession>A0A938BM66</accession>
<dbReference type="Proteomes" id="UP000703893">
    <property type="component" value="Unassembled WGS sequence"/>
</dbReference>
<dbReference type="EMBL" id="VGJX01000824">
    <property type="protein sequence ID" value="MBM3276021.1"/>
    <property type="molecule type" value="Genomic_DNA"/>
</dbReference>
<dbReference type="AlphaFoldDB" id="A0A938BM66"/>
<proteinExistence type="predicted"/>
<organism evidence="2 3">
    <name type="scientific">Candidatus Tanganyikabacteria bacterium</name>
    <dbReference type="NCBI Taxonomy" id="2961651"/>
    <lineage>
        <taxon>Bacteria</taxon>
        <taxon>Bacillati</taxon>
        <taxon>Candidatus Sericytochromatia</taxon>
        <taxon>Candidatus Tanganyikabacteria</taxon>
    </lineage>
</organism>
<evidence type="ECO:0000256" key="1">
    <source>
        <dbReference type="SAM" id="MobiDB-lite"/>
    </source>
</evidence>
<sequence length="92" mass="10369">MARRATKRRAVMQPIVKHHHAGQPEPEHELDRRQDGRQRDTSMGGVAAARHRLQRRHEIVPLAAEANEVANGRLQQRAVSTALGPRSLGYPR</sequence>
<protein>
    <submittedName>
        <fullName evidence="2">Uncharacterized protein</fullName>
    </submittedName>
</protein>
<reference evidence="2 3" key="1">
    <citation type="submission" date="2019-03" db="EMBL/GenBank/DDBJ databases">
        <title>Lake Tanganyika Metagenome-Assembled Genomes (MAGs).</title>
        <authorList>
            <person name="Tran P."/>
        </authorList>
    </citation>
    <scope>NUCLEOTIDE SEQUENCE [LARGE SCALE GENOMIC DNA]</scope>
    <source>
        <strain evidence="2">K_DeepCast_65m_m2_236</strain>
    </source>
</reference>
<gene>
    <name evidence="2" type="ORF">FJZ00_12780</name>
</gene>
<evidence type="ECO:0000313" key="2">
    <source>
        <dbReference type="EMBL" id="MBM3276021.1"/>
    </source>
</evidence>
<feature type="compositionally biased region" description="Basic residues" evidence="1">
    <location>
        <begin position="1"/>
        <end position="21"/>
    </location>
</feature>
<name>A0A938BM66_9BACT</name>
<feature type="compositionally biased region" description="Basic and acidic residues" evidence="1">
    <location>
        <begin position="25"/>
        <end position="40"/>
    </location>
</feature>
<comment type="caution">
    <text evidence="2">The sequence shown here is derived from an EMBL/GenBank/DDBJ whole genome shotgun (WGS) entry which is preliminary data.</text>
</comment>